<accession>A0ABT3TF26</accession>
<proteinExistence type="predicted"/>
<comment type="caution">
    <text evidence="1">The sequence shown here is derived from an EMBL/GenBank/DDBJ whole genome shotgun (WGS) entry which is preliminary data.</text>
</comment>
<keyword evidence="2" id="KW-1185">Reference proteome</keyword>
<dbReference type="EMBL" id="SHNN01000001">
    <property type="protein sequence ID" value="MCX2980859.1"/>
    <property type="molecule type" value="Genomic_DNA"/>
</dbReference>
<protein>
    <submittedName>
        <fullName evidence="1">DUF4197 domain-containing protein</fullName>
    </submittedName>
</protein>
<evidence type="ECO:0000313" key="1">
    <source>
        <dbReference type="EMBL" id="MCX2980859.1"/>
    </source>
</evidence>
<dbReference type="Pfam" id="PF13852">
    <property type="entry name" value="DUF4197"/>
    <property type="match status" value="1"/>
</dbReference>
<dbReference type="InterPro" id="IPR025245">
    <property type="entry name" value="DUF4197"/>
</dbReference>
<evidence type="ECO:0000313" key="2">
    <source>
        <dbReference type="Proteomes" id="UP001143362"/>
    </source>
</evidence>
<gene>
    <name evidence="1" type="ORF">EYC98_08225</name>
</gene>
<name>A0ABT3TF26_9GAMM</name>
<organism evidence="1 2">
    <name type="scientific">Candidatus Litorirhabdus singularis</name>
    <dbReference type="NCBI Taxonomy" id="2518993"/>
    <lineage>
        <taxon>Bacteria</taxon>
        <taxon>Pseudomonadati</taxon>
        <taxon>Pseudomonadota</taxon>
        <taxon>Gammaproteobacteria</taxon>
        <taxon>Cellvibrionales</taxon>
        <taxon>Halieaceae</taxon>
        <taxon>Candidatus Litorirhabdus</taxon>
    </lineage>
</organism>
<sequence length="305" mass="33574">MLSLANSYFKPIPVAQIVHDNVYSKSLFVSTENLITPACNYKVTIMANNWREKMIKVAYRILLGIVLLCSGQAQADWKDLLDTVTDTAKDSTTAKQATAALGLSEEEVVLGLKEALNTSTRIAVETLGKQGGFMDNPLVRIPLPEELEWVEKSLRKAGQDKYADDFVLTMNRAAEKAVPIALEQFEGAISAMTLDDANKILSGPDDAATAYFREHAEKPLRERFLPIVKEATDAAGVTAAYKEMTSYAGGFSSFFSKQAIDVDEYVTEQTLDGLFQMVAAEEARIRTDPVARTSELLEQVFGARK</sequence>
<dbReference type="Proteomes" id="UP001143362">
    <property type="component" value="Unassembled WGS sequence"/>
</dbReference>
<reference evidence="1" key="1">
    <citation type="submission" date="2019-02" db="EMBL/GenBank/DDBJ databases">
        <authorList>
            <person name="Li S.-H."/>
        </authorList>
    </citation>
    <scope>NUCLEOTIDE SEQUENCE</scope>
    <source>
        <strain evidence="1">IMCC14734</strain>
    </source>
</reference>